<feature type="transmembrane region" description="Helical" evidence="2">
    <location>
        <begin position="133"/>
        <end position="153"/>
    </location>
</feature>
<accession>A0A918IBJ0</accession>
<keyword evidence="2" id="KW-0472">Membrane</keyword>
<dbReference type="SUPFAM" id="SSF50998">
    <property type="entry name" value="Quinoprotein alcohol dehydrogenase-like"/>
    <property type="match status" value="1"/>
</dbReference>
<keyword evidence="2" id="KW-1133">Transmembrane helix</keyword>
<feature type="compositionally biased region" description="Low complexity" evidence="1">
    <location>
        <begin position="175"/>
        <end position="185"/>
    </location>
</feature>
<dbReference type="EMBL" id="BMTD01000004">
    <property type="protein sequence ID" value="GGU90250.1"/>
    <property type="molecule type" value="Genomic_DNA"/>
</dbReference>
<gene>
    <name evidence="4" type="ORF">GCM10010260_25790</name>
</gene>
<feature type="compositionally biased region" description="Gly residues" evidence="1">
    <location>
        <begin position="11"/>
        <end position="27"/>
    </location>
</feature>
<dbReference type="Gene3D" id="2.130.10.10">
    <property type="entry name" value="YVTN repeat-like/Quinoprotein amine dehydrogenase"/>
    <property type="match status" value="1"/>
</dbReference>
<evidence type="ECO:0000313" key="4">
    <source>
        <dbReference type="EMBL" id="GGU90250.1"/>
    </source>
</evidence>
<name>A0A918IBJ0_9ACTN</name>
<protein>
    <recommendedName>
        <fullName evidence="3">Pyrrolo-quinoline quinone repeat domain-containing protein</fullName>
    </recommendedName>
</protein>
<dbReference type="AlphaFoldDB" id="A0A918IBJ0"/>
<dbReference type="Pfam" id="PF13360">
    <property type="entry name" value="PQQ_2"/>
    <property type="match status" value="2"/>
</dbReference>
<feature type="domain" description="Pyrrolo-quinoline quinone repeat" evidence="3">
    <location>
        <begin position="225"/>
        <end position="348"/>
    </location>
</feature>
<reference evidence="4" key="2">
    <citation type="submission" date="2020-09" db="EMBL/GenBank/DDBJ databases">
        <authorList>
            <person name="Sun Q."/>
            <person name="Ohkuma M."/>
        </authorList>
    </citation>
    <scope>NUCLEOTIDE SEQUENCE</scope>
    <source>
        <strain evidence="4">JCM 4369</strain>
    </source>
</reference>
<comment type="caution">
    <text evidence="4">The sequence shown here is derived from an EMBL/GenBank/DDBJ whole genome shotgun (WGS) entry which is preliminary data.</text>
</comment>
<evidence type="ECO:0000313" key="5">
    <source>
        <dbReference type="Proteomes" id="UP000618795"/>
    </source>
</evidence>
<reference evidence="4" key="1">
    <citation type="journal article" date="2014" name="Int. J. Syst. Evol. Microbiol.">
        <title>Complete genome sequence of Corynebacterium casei LMG S-19264T (=DSM 44701T), isolated from a smear-ripened cheese.</title>
        <authorList>
            <consortium name="US DOE Joint Genome Institute (JGI-PGF)"/>
            <person name="Walter F."/>
            <person name="Albersmeier A."/>
            <person name="Kalinowski J."/>
            <person name="Ruckert C."/>
        </authorList>
    </citation>
    <scope>NUCLEOTIDE SEQUENCE</scope>
    <source>
        <strain evidence="4">JCM 4369</strain>
    </source>
</reference>
<dbReference type="RefSeq" id="WP_191873542.1">
    <property type="nucleotide sequence ID" value="NZ_BMTD01000004.1"/>
</dbReference>
<feature type="compositionally biased region" description="Low complexity" evidence="1">
    <location>
        <begin position="69"/>
        <end position="128"/>
    </location>
</feature>
<feature type="compositionally biased region" description="Pro residues" evidence="1">
    <location>
        <begin position="48"/>
        <end position="68"/>
    </location>
</feature>
<dbReference type="InterPro" id="IPR002372">
    <property type="entry name" value="PQQ_rpt_dom"/>
</dbReference>
<organism evidence="4 5">
    <name type="scientific">Streptomyces filipinensis</name>
    <dbReference type="NCBI Taxonomy" id="66887"/>
    <lineage>
        <taxon>Bacteria</taxon>
        <taxon>Bacillati</taxon>
        <taxon>Actinomycetota</taxon>
        <taxon>Actinomycetes</taxon>
        <taxon>Kitasatosporales</taxon>
        <taxon>Streptomycetaceae</taxon>
        <taxon>Streptomyces</taxon>
    </lineage>
</organism>
<dbReference type="InterPro" id="IPR015943">
    <property type="entry name" value="WD40/YVTN_repeat-like_dom_sf"/>
</dbReference>
<dbReference type="InterPro" id="IPR011047">
    <property type="entry name" value="Quinoprotein_ADH-like_sf"/>
</dbReference>
<dbReference type="PANTHER" id="PTHR34512:SF30">
    <property type="entry name" value="OUTER MEMBRANE PROTEIN ASSEMBLY FACTOR BAMB"/>
    <property type="match status" value="1"/>
</dbReference>
<feature type="domain" description="Pyrrolo-quinoline quinone repeat" evidence="3">
    <location>
        <begin position="384"/>
        <end position="567"/>
    </location>
</feature>
<keyword evidence="5" id="KW-1185">Reference proteome</keyword>
<proteinExistence type="predicted"/>
<keyword evidence="2" id="KW-0812">Transmembrane</keyword>
<evidence type="ECO:0000259" key="3">
    <source>
        <dbReference type="Pfam" id="PF13360"/>
    </source>
</evidence>
<evidence type="ECO:0000256" key="2">
    <source>
        <dbReference type="SAM" id="Phobius"/>
    </source>
</evidence>
<feature type="region of interest" description="Disordered" evidence="1">
    <location>
        <begin position="1"/>
        <end position="128"/>
    </location>
</feature>
<evidence type="ECO:0000256" key="1">
    <source>
        <dbReference type="SAM" id="MobiDB-lite"/>
    </source>
</evidence>
<feature type="region of interest" description="Disordered" evidence="1">
    <location>
        <begin position="153"/>
        <end position="197"/>
    </location>
</feature>
<dbReference type="PANTHER" id="PTHR34512">
    <property type="entry name" value="CELL SURFACE PROTEIN"/>
    <property type="match status" value="1"/>
</dbReference>
<dbReference type="Proteomes" id="UP000618795">
    <property type="component" value="Unassembled WGS sequence"/>
</dbReference>
<sequence length="597" mass="62056">MTQPPNQPPQGGFGAPQGQPPQGGGFGAPQPPPAPGGFGAPQGTPGAPGMPPPPPAQPPAAPPQPPQPGYGYPQQPGPYGAPAAPGTPGPYGYPQQPGPYGAAPQPGFGHPQQPTYPGAPGAAPGGQPRRRTALIIGAAVAALLVVGGTVYAVTSGDDGGKKKPVAQQSDDPKHSASASASPSASSGGGDDPEDLNAGRKAGEAKVLWYESAPDAPRSGADAPGMWITGKTVVKAAYKQVFSYGVGDGKPAWSPITLPQKICAVTPRQSDDGKVVVAYMSGADDKAVCNQLQQIDLDTGEKGWSGKVDRRGAFDIQVEINLSVSGRTLMVGRVGSGTAYDIDSGKKLYRKGQYGASCGPYAYAGGAGRLIQASSCAAFEPNEHDEIQELDPATGKVKWSQPVKKGWEVTKVYSLDPLVVYLTNSDKKAWNITTFTNDGKFRSEVKVDEKFAPRCGFLDRDLQSCQGVTADADTLYLPTDSTSSANEIVAISLADGKARWRAKSPADEPMYPMKAEGGKLVAYVQPSYDTGGQVVSIPVAGSSHRTTKLLQNPQGTAEIESTFYDGVVDWADGRFFISAGRLNGSDESKEKLIMAFGN</sequence>